<keyword evidence="2 5" id="KW-0812">Transmembrane</keyword>
<comment type="subcellular location">
    <subcellularLocation>
        <location evidence="1">Membrane</location>
    </subcellularLocation>
</comment>
<dbReference type="Gene3D" id="2.60.40.640">
    <property type="match status" value="1"/>
</dbReference>
<dbReference type="VEuPathDB" id="FungiDB:AO090011000060"/>
<organism evidence="8 9">
    <name type="scientific">Aspergillus oryzae</name>
    <name type="common">Yellow koji mold</name>
    <dbReference type="NCBI Taxonomy" id="5062"/>
    <lineage>
        <taxon>Eukaryota</taxon>
        <taxon>Fungi</taxon>
        <taxon>Dikarya</taxon>
        <taxon>Ascomycota</taxon>
        <taxon>Pezizomycotina</taxon>
        <taxon>Eurotiomycetes</taxon>
        <taxon>Eurotiomycetidae</taxon>
        <taxon>Eurotiales</taxon>
        <taxon>Aspergillaceae</taxon>
        <taxon>Aspergillus</taxon>
        <taxon>Aspergillus subgen. Circumdati</taxon>
    </lineage>
</organism>
<sequence length="1084" mass="117415">MIPAFAAGDKCADMEALTFIPEDESDDVGGGCVDVGKSVAMWLIWIMGALTVYAEIVCVRVTDLDVVAVTVAGTVIYRTPFACTFATRQASQSSSKPAPRSCSFSTVVSPSHVDPAREELNADRLISSLPLVRYLRSLSLSGKGVPRSSIYEESRPSRTMHPTASSVHMVIGPLSGPTKMPTDPYFFVKSDDACCLIGICYVGSNLCGHPGFVHGGLLFTLFDDAFARCASNVFSSRIGMTANLDISFRNPSIPDRVYIYRSKVIKREGRKAWIAGEIRCLRPFTAEEMLRRQESTNSEVSVEENEGTLVAEAKALFVEPRDVTMTPNDTKVPAGLGLESADTGFQSQTSLEAKADHPFALAQDAFGDESNAEVKYKVLSWWQCGLLMIAESISLGVLSLPAAVAALGLVPAVILIIGLGLLATYTGYVLGQFKWKHPQISNMADAGEVLLGAFGRELLCAGQTLFLIFLMAGHLVTFTVALNSISGHATCSMVFGVVGLVISLICSLPRTMKNISWLSILSFISILSGVFVTMISVGITKPGTGAAATTKTDLYHGFSAVSNIVFSYAGHIGYYSFMGELKNPRDFPKALYLLQAAEIGIYLLASLVIYRYAGADVASPALGSAPSVVSKIAYGLALPAILISGVVAGHVASKLIYMRISHGTDRMHKRDFLAIGSWIGVILTLWVLAWIIAEAIPGFNSILTLISALFASWFSYGLPGFCWLHMNASSDFASGKKIMLTLVNVSTIGSVTVIVQSETPVENISITFEGTAKVSIGRETCTLSNTEATQTFLQLKQPVARGIDEVPKVLQPGHPYKFPFTFVVPQYLPSQSCNHDISCLGLKQAHVQLPPTLDDPRLGHGRRTTLDYVSSGKCRISYRVRVVISDGFILGNKRPRRLVDCAKSVRVLPLAVHLPLPIASSDTYTRMEQNLTQGFAQPVLGQLITEASHVPPISLQYPLDHSSVHTAVHLNLRFNPLMDAAPPQLRKVSAKLQASTFYSPLPWEDYPSWTNQGLANGWDRGAFTESLPMTTFSMGSLKWVRHQTMGVLQYTPKNHHTSLDYEATSASDSAVMNVLPPPEYVATV</sequence>
<gene>
    <name evidence="8" type="ORF">OAory_01073530</name>
</gene>
<feature type="transmembrane region" description="Helical" evidence="5">
    <location>
        <begin position="738"/>
        <end position="755"/>
    </location>
</feature>
<evidence type="ECO:0000256" key="5">
    <source>
        <dbReference type="SAM" id="Phobius"/>
    </source>
</evidence>
<dbReference type="Pfam" id="PF03061">
    <property type="entry name" value="4HBT"/>
    <property type="match status" value="1"/>
</dbReference>
<evidence type="ECO:0000256" key="3">
    <source>
        <dbReference type="ARBA" id="ARBA00022989"/>
    </source>
</evidence>
<reference evidence="8 9" key="1">
    <citation type="submission" date="2016-10" db="EMBL/GenBank/DDBJ databases">
        <title>Genome sequencing of Aspergillus oryzae BCC7051.</title>
        <authorList>
            <person name="Thammarongtham C."/>
            <person name="Vorapreeda T."/>
            <person name="Nookaew I."/>
            <person name="Srisuk T."/>
            <person name="Land M."/>
            <person name="Jeennor S."/>
            <person name="Laoteng K."/>
        </authorList>
    </citation>
    <scope>NUCLEOTIDE SEQUENCE [LARGE SCALE GENOMIC DNA]</scope>
    <source>
        <strain evidence="8 9">BCC7051</strain>
    </source>
</reference>
<dbReference type="InterPro" id="IPR029069">
    <property type="entry name" value="HotDog_dom_sf"/>
</dbReference>
<dbReference type="SUPFAM" id="SSF54637">
    <property type="entry name" value="Thioesterase/thiol ester dehydrase-isomerase"/>
    <property type="match status" value="1"/>
</dbReference>
<evidence type="ECO:0000256" key="1">
    <source>
        <dbReference type="ARBA" id="ARBA00004370"/>
    </source>
</evidence>
<dbReference type="Gene3D" id="3.10.129.10">
    <property type="entry name" value="Hotdog Thioesterase"/>
    <property type="match status" value="1"/>
</dbReference>
<dbReference type="Pfam" id="PF01490">
    <property type="entry name" value="Aa_trans"/>
    <property type="match status" value="1"/>
</dbReference>
<evidence type="ECO:0000259" key="7">
    <source>
        <dbReference type="Pfam" id="PF03061"/>
    </source>
</evidence>
<dbReference type="InterPro" id="IPR052061">
    <property type="entry name" value="PTE-AB_protein"/>
</dbReference>
<evidence type="ECO:0000259" key="6">
    <source>
        <dbReference type="Pfam" id="PF01490"/>
    </source>
</evidence>
<feature type="transmembrane region" description="Helical" evidence="5">
    <location>
        <begin position="557"/>
        <end position="578"/>
    </location>
</feature>
<evidence type="ECO:0000313" key="9">
    <source>
        <dbReference type="Proteomes" id="UP000190312"/>
    </source>
</evidence>
<proteinExistence type="predicted"/>
<feature type="domain" description="Thioesterase" evidence="7">
    <location>
        <begin position="211"/>
        <end position="279"/>
    </location>
</feature>
<keyword evidence="4 5" id="KW-0472">Membrane</keyword>
<feature type="transmembrane region" description="Helical" evidence="5">
    <location>
        <begin position="412"/>
        <end position="431"/>
    </location>
</feature>
<dbReference type="PANTHER" id="PTHR47260">
    <property type="entry name" value="UPF0644 PROTEIN PB2B4.06"/>
    <property type="match status" value="1"/>
</dbReference>
<dbReference type="EMBL" id="MKZY01000003">
    <property type="protein sequence ID" value="OOO10883.1"/>
    <property type="molecule type" value="Genomic_DNA"/>
</dbReference>
<dbReference type="AlphaFoldDB" id="A0A1S9DP69"/>
<dbReference type="InterPro" id="IPR006683">
    <property type="entry name" value="Thioestr_dom"/>
</dbReference>
<evidence type="ECO:0000256" key="4">
    <source>
        <dbReference type="ARBA" id="ARBA00023136"/>
    </source>
</evidence>
<dbReference type="PANTHER" id="PTHR47260:SF2">
    <property type="entry name" value="THIOESTERASE DOMAIN-CONTAINING PROTEIN-RELATED"/>
    <property type="match status" value="1"/>
</dbReference>
<dbReference type="InterPro" id="IPR013057">
    <property type="entry name" value="AA_transpt_TM"/>
</dbReference>
<dbReference type="FunFam" id="1.20.1740.10:FF:000039">
    <property type="entry name" value="Neutral amino acid transporter (Eurofung)"/>
    <property type="match status" value="1"/>
</dbReference>
<dbReference type="GO" id="GO:0016020">
    <property type="term" value="C:membrane"/>
    <property type="evidence" value="ECO:0007669"/>
    <property type="project" value="UniProtKB-SubCell"/>
</dbReference>
<dbReference type="VEuPathDB" id="FungiDB:AO090038000489"/>
<comment type="caution">
    <text evidence="8">The sequence shown here is derived from an EMBL/GenBank/DDBJ whole genome shotgun (WGS) entry which is preliminary data.</text>
</comment>
<evidence type="ECO:0000256" key="2">
    <source>
        <dbReference type="ARBA" id="ARBA00022692"/>
    </source>
</evidence>
<feature type="transmembrane region" description="Helical" evidence="5">
    <location>
        <begin position="515"/>
        <end position="537"/>
    </location>
</feature>
<feature type="transmembrane region" description="Helical" evidence="5">
    <location>
        <begin position="705"/>
        <end position="726"/>
    </location>
</feature>
<protein>
    <submittedName>
        <fullName evidence="8">Amino acid transporter transmembrane</fullName>
    </submittedName>
</protein>
<feature type="transmembrane region" description="Helical" evidence="5">
    <location>
        <begin position="590"/>
        <end position="612"/>
    </location>
</feature>
<evidence type="ECO:0000313" key="8">
    <source>
        <dbReference type="EMBL" id="OOO10883.1"/>
    </source>
</evidence>
<feature type="transmembrane region" description="Helical" evidence="5">
    <location>
        <begin position="458"/>
        <end position="481"/>
    </location>
</feature>
<feature type="domain" description="Amino acid transporter transmembrane" evidence="6">
    <location>
        <begin position="379"/>
        <end position="743"/>
    </location>
</feature>
<dbReference type="CDD" id="cd03443">
    <property type="entry name" value="PaaI_thioesterase"/>
    <property type="match status" value="1"/>
</dbReference>
<feature type="transmembrane region" description="Helical" evidence="5">
    <location>
        <begin position="632"/>
        <end position="652"/>
    </location>
</feature>
<feature type="transmembrane region" description="Helical" evidence="5">
    <location>
        <begin position="487"/>
        <end position="508"/>
    </location>
</feature>
<dbReference type="Proteomes" id="UP000190312">
    <property type="component" value="Unassembled WGS sequence"/>
</dbReference>
<accession>A0A1S9DP69</accession>
<name>A0A1S9DP69_ASPOZ</name>
<dbReference type="InterPro" id="IPR014752">
    <property type="entry name" value="Arrestin-like_C"/>
</dbReference>
<feature type="transmembrane region" description="Helical" evidence="5">
    <location>
        <begin position="672"/>
        <end position="693"/>
    </location>
</feature>
<dbReference type="VEuPathDB" id="FungiDB:AO090701001144"/>
<keyword evidence="3 5" id="KW-1133">Transmembrane helix</keyword>